<dbReference type="EMBL" id="LQPW01000086">
    <property type="protein sequence ID" value="ORX02706.1"/>
    <property type="molecule type" value="Genomic_DNA"/>
</dbReference>
<dbReference type="InterPro" id="IPR011990">
    <property type="entry name" value="TPR-like_helical_dom_sf"/>
</dbReference>
<gene>
    <name evidence="1" type="ORF">AWC27_28515</name>
</gene>
<accession>A0A1X2EHY5</accession>
<dbReference type="AlphaFoldDB" id="A0A1X2EHY5"/>
<sequence>MHDQVLRQAIESRRGWLFKHTGDGVCAAFVSPRCAVDVAEGLTEAAEATRNPAMLCYALLAVGYAFRDTDPARALAAMRRGLAIAQETGNRNVESHLAAVLCRVEAKYGEPLAALGYFGLAIHNHHESGNTTMISTPLAILAAFFDRLERFEAAATIAGFAFGPVTATSFPELTSAIAHLRDVLGNDTYVSLSNAGANLTATAMANYAFDQIDRFRTELEQAR</sequence>
<reference evidence="1 2" key="1">
    <citation type="submission" date="2016-01" db="EMBL/GenBank/DDBJ databases">
        <title>The new phylogeny of the genus Mycobacterium.</title>
        <authorList>
            <person name="Tarcisio F."/>
            <person name="Conor M."/>
            <person name="Antonella G."/>
            <person name="Elisabetta G."/>
            <person name="Giulia F.S."/>
            <person name="Sara T."/>
            <person name="Anna F."/>
            <person name="Clotilde B."/>
            <person name="Roberto B."/>
            <person name="Veronica D.S."/>
            <person name="Fabio R."/>
            <person name="Monica P."/>
            <person name="Olivier J."/>
            <person name="Enrico T."/>
            <person name="Nicola S."/>
        </authorList>
    </citation>
    <scope>NUCLEOTIDE SEQUENCE [LARGE SCALE GENOMIC DNA]</scope>
    <source>
        <strain evidence="1 2">DSM 44166</strain>
    </source>
</reference>
<evidence type="ECO:0000313" key="2">
    <source>
        <dbReference type="Proteomes" id="UP000193317"/>
    </source>
</evidence>
<dbReference type="Proteomes" id="UP000193317">
    <property type="component" value="Unassembled WGS sequence"/>
</dbReference>
<dbReference type="InterPro" id="IPR029787">
    <property type="entry name" value="Nucleotide_cyclase"/>
</dbReference>
<protein>
    <submittedName>
        <fullName evidence="1">Uncharacterized protein</fullName>
    </submittedName>
</protein>
<dbReference type="SUPFAM" id="SSF55073">
    <property type="entry name" value="Nucleotide cyclase"/>
    <property type="match status" value="1"/>
</dbReference>
<comment type="caution">
    <text evidence="1">The sequence shown here is derived from an EMBL/GenBank/DDBJ whole genome shotgun (WGS) entry which is preliminary data.</text>
</comment>
<organism evidence="1 2">
    <name type="scientific">Mycobacterium szulgai</name>
    <dbReference type="NCBI Taxonomy" id="1787"/>
    <lineage>
        <taxon>Bacteria</taxon>
        <taxon>Bacillati</taxon>
        <taxon>Actinomycetota</taxon>
        <taxon>Actinomycetes</taxon>
        <taxon>Mycobacteriales</taxon>
        <taxon>Mycobacteriaceae</taxon>
        <taxon>Mycobacterium</taxon>
    </lineage>
</organism>
<keyword evidence="2" id="KW-1185">Reference proteome</keyword>
<evidence type="ECO:0000313" key="1">
    <source>
        <dbReference type="EMBL" id="ORX02706.1"/>
    </source>
</evidence>
<name>A0A1X2EHY5_MYCSZ</name>
<proteinExistence type="predicted"/>
<dbReference type="Gene3D" id="1.25.40.10">
    <property type="entry name" value="Tetratricopeptide repeat domain"/>
    <property type="match status" value="1"/>
</dbReference>